<gene>
    <name evidence="1" type="ORF">CLUP02_13071</name>
</gene>
<keyword evidence="2" id="KW-1185">Reference proteome</keyword>
<dbReference type="Proteomes" id="UP000830671">
    <property type="component" value="Chromosome 7"/>
</dbReference>
<dbReference type="RefSeq" id="XP_049149163.1">
    <property type="nucleotide sequence ID" value="XM_049292017.1"/>
</dbReference>
<dbReference type="EMBL" id="CP019479">
    <property type="protein sequence ID" value="UQC87554.1"/>
    <property type="molecule type" value="Genomic_DNA"/>
</dbReference>
<name>A0A9Q8T1I8_9PEZI</name>
<accession>A0A9Q8T1I8</accession>
<organism evidence="1 2">
    <name type="scientific">Colletotrichum lupini</name>
    <dbReference type="NCBI Taxonomy" id="145971"/>
    <lineage>
        <taxon>Eukaryota</taxon>
        <taxon>Fungi</taxon>
        <taxon>Dikarya</taxon>
        <taxon>Ascomycota</taxon>
        <taxon>Pezizomycotina</taxon>
        <taxon>Sordariomycetes</taxon>
        <taxon>Hypocreomycetidae</taxon>
        <taxon>Glomerellales</taxon>
        <taxon>Glomerellaceae</taxon>
        <taxon>Colletotrichum</taxon>
        <taxon>Colletotrichum acutatum species complex</taxon>
    </lineage>
</organism>
<proteinExistence type="predicted"/>
<protein>
    <submittedName>
        <fullName evidence="1">Uncharacterized protein</fullName>
    </submittedName>
</protein>
<dbReference type="AlphaFoldDB" id="A0A9Q8T1I8"/>
<evidence type="ECO:0000313" key="1">
    <source>
        <dbReference type="EMBL" id="UQC87554.1"/>
    </source>
</evidence>
<reference evidence="1" key="1">
    <citation type="journal article" date="2021" name="Mol. Plant Microbe Interact.">
        <title>Complete Genome Sequence of the Plant-Pathogenic Fungus Colletotrichum lupini.</title>
        <authorList>
            <person name="Baroncelli R."/>
            <person name="Pensec F."/>
            <person name="Da Lio D."/>
            <person name="Boufleur T."/>
            <person name="Vicente I."/>
            <person name="Sarrocco S."/>
            <person name="Picot A."/>
            <person name="Baraldi E."/>
            <person name="Sukno S."/>
            <person name="Thon M."/>
            <person name="Le Floch G."/>
        </authorList>
    </citation>
    <scope>NUCLEOTIDE SEQUENCE</scope>
    <source>
        <strain evidence="1">IMI 504893</strain>
    </source>
</reference>
<sequence length="219" mass="23754">MTPAVAILIITSQDCFPTISGQPVNYDRFAMLRIPQLMDEPSKSNVDELFGAKEVSESVTASASLEFFKEHGLFYTENAAVGGIVDALDQQGLSSSPDSFKFFSGCIIGDDRIQSILRPYLLHPNPQVCRSFGSDPSHIFAFSLGPTHGDRVVVHMWGAGSRVVFYGSSHKKPLKGVLAANGLLEVPLASLRKNGCEPIDVQMEKGGIFLTNPKRNPAL</sequence>
<evidence type="ECO:0000313" key="2">
    <source>
        <dbReference type="Proteomes" id="UP000830671"/>
    </source>
</evidence>
<dbReference type="GeneID" id="73347027"/>
<dbReference type="KEGG" id="clup:CLUP02_13071"/>